<dbReference type="Gene3D" id="3.30.740.10">
    <property type="entry name" value="Protein Inhibitor Of Neuronal Nitric Oxide Synthase"/>
    <property type="match status" value="1"/>
</dbReference>
<protein>
    <submittedName>
        <fullName evidence="2">Uncharacterized protein</fullName>
    </submittedName>
</protein>
<dbReference type="GO" id="GO:0030286">
    <property type="term" value="C:dynein complex"/>
    <property type="evidence" value="ECO:0007669"/>
    <property type="project" value="InterPro"/>
</dbReference>
<evidence type="ECO:0000313" key="2">
    <source>
        <dbReference type="EMBL" id="TRX93817.1"/>
    </source>
</evidence>
<comment type="caution">
    <text evidence="2">The sequence shown here is derived from an EMBL/GenBank/DDBJ whole genome shotgun (WGS) entry which is preliminary data.</text>
</comment>
<dbReference type="STRING" id="2512241.A0A553I0T3"/>
<dbReference type="Proteomes" id="UP000319160">
    <property type="component" value="Unassembled WGS sequence"/>
</dbReference>
<dbReference type="Pfam" id="PF01221">
    <property type="entry name" value="Dynein_light"/>
    <property type="match status" value="1"/>
</dbReference>
<feature type="region of interest" description="Disordered" evidence="1">
    <location>
        <begin position="18"/>
        <end position="43"/>
    </location>
</feature>
<dbReference type="OrthoDB" id="10033309at2759"/>
<dbReference type="SMART" id="SM01375">
    <property type="entry name" value="Dynein_light"/>
    <property type="match status" value="1"/>
</dbReference>
<dbReference type="GO" id="GO:0007017">
    <property type="term" value="P:microtubule-based process"/>
    <property type="evidence" value="ECO:0007669"/>
    <property type="project" value="InterPro"/>
</dbReference>
<keyword evidence="3" id="KW-1185">Reference proteome</keyword>
<dbReference type="SUPFAM" id="SSF54648">
    <property type="entry name" value="DLC"/>
    <property type="match status" value="1"/>
</dbReference>
<evidence type="ECO:0000313" key="3">
    <source>
        <dbReference type="Proteomes" id="UP000319160"/>
    </source>
</evidence>
<accession>A0A553I0T3</accession>
<organism evidence="2 3">
    <name type="scientific">Xylaria flabelliformis</name>
    <dbReference type="NCBI Taxonomy" id="2512241"/>
    <lineage>
        <taxon>Eukaryota</taxon>
        <taxon>Fungi</taxon>
        <taxon>Dikarya</taxon>
        <taxon>Ascomycota</taxon>
        <taxon>Pezizomycotina</taxon>
        <taxon>Sordariomycetes</taxon>
        <taxon>Xylariomycetidae</taxon>
        <taxon>Xylariales</taxon>
        <taxon>Xylariaceae</taxon>
        <taxon>Xylaria</taxon>
    </lineage>
</organism>
<dbReference type="InterPro" id="IPR001372">
    <property type="entry name" value="Dynein_light_chain_typ-1/2"/>
</dbReference>
<feature type="compositionally biased region" description="Polar residues" evidence="1">
    <location>
        <begin position="18"/>
        <end position="29"/>
    </location>
</feature>
<dbReference type="AlphaFoldDB" id="A0A553I0T3"/>
<reference evidence="3" key="1">
    <citation type="submission" date="2019-06" db="EMBL/GenBank/DDBJ databases">
        <title>Draft genome sequence of the griseofulvin-producing fungus Xylaria cubensis strain G536.</title>
        <authorList>
            <person name="Mead M.E."/>
            <person name="Raja H.A."/>
            <person name="Steenwyk J.L."/>
            <person name="Knowles S.L."/>
            <person name="Oberlies N.H."/>
            <person name="Rokas A."/>
        </authorList>
    </citation>
    <scope>NUCLEOTIDE SEQUENCE [LARGE SCALE GENOMIC DNA]</scope>
    <source>
        <strain evidence="3">G536</strain>
    </source>
</reference>
<dbReference type="EMBL" id="VFLP01000026">
    <property type="protein sequence ID" value="TRX93817.1"/>
    <property type="molecule type" value="Genomic_DNA"/>
</dbReference>
<dbReference type="InterPro" id="IPR037177">
    <property type="entry name" value="DLC_sf"/>
</dbReference>
<evidence type="ECO:0000256" key="1">
    <source>
        <dbReference type="SAM" id="MobiDB-lite"/>
    </source>
</evidence>
<name>A0A553I0T3_9PEZI</name>
<sequence length="143" mass="15904">MGSPALLRTLEVLDQGVQTNQPTNATSGATFKFAPPEPTQQSSSASIIAAVPEHLIDNHHSIPKAHKVFPPTWQSKRLLPQLRAKNSTTEDMQQEAIDVAQEAMGKFTIEKDIAQHIKKTLAETKHFIYFYLGHCAILLFKTQ</sequence>
<proteinExistence type="predicted"/>
<gene>
    <name evidence="2" type="ORF">FHL15_005199</name>
</gene>